<name>A0A540MA97_MALBA</name>
<reference evidence="1 2" key="1">
    <citation type="journal article" date="2019" name="G3 (Bethesda)">
        <title>Sequencing of a Wild Apple (Malus baccata) Genome Unravels the Differences Between Cultivated and Wild Apple Species Regarding Disease Resistance and Cold Tolerance.</title>
        <authorList>
            <person name="Chen X."/>
        </authorList>
    </citation>
    <scope>NUCLEOTIDE SEQUENCE [LARGE SCALE GENOMIC DNA]</scope>
    <source>
        <strain evidence="2">cv. Shandingzi</strain>
        <tissue evidence="1">Leaves</tissue>
    </source>
</reference>
<evidence type="ECO:0000313" key="1">
    <source>
        <dbReference type="EMBL" id="TQD95667.1"/>
    </source>
</evidence>
<comment type="caution">
    <text evidence="1">The sequence shown here is derived from an EMBL/GenBank/DDBJ whole genome shotgun (WGS) entry which is preliminary data.</text>
</comment>
<keyword evidence="2" id="KW-1185">Reference proteome</keyword>
<organism evidence="1 2">
    <name type="scientific">Malus baccata</name>
    <name type="common">Siberian crab apple</name>
    <name type="synonym">Pyrus baccata</name>
    <dbReference type="NCBI Taxonomy" id="106549"/>
    <lineage>
        <taxon>Eukaryota</taxon>
        <taxon>Viridiplantae</taxon>
        <taxon>Streptophyta</taxon>
        <taxon>Embryophyta</taxon>
        <taxon>Tracheophyta</taxon>
        <taxon>Spermatophyta</taxon>
        <taxon>Magnoliopsida</taxon>
        <taxon>eudicotyledons</taxon>
        <taxon>Gunneridae</taxon>
        <taxon>Pentapetalae</taxon>
        <taxon>rosids</taxon>
        <taxon>fabids</taxon>
        <taxon>Rosales</taxon>
        <taxon>Rosaceae</taxon>
        <taxon>Amygdaloideae</taxon>
        <taxon>Maleae</taxon>
        <taxon>Malus</taxon>
    </lineage>
</organism>
<protein>
    <submittedName>
        <fullName evidence="1">Uncharacterized protein</fullName>
    </submittedName>
</protein>
<evidence type="ECO:0000313" key="2">
    <source>
        <dbReference type="Proteomes" id="UP000315295"/>
    </source>
</evidence>
<dbReference type="Proteomes" id="UP000315295">
    <property type="component" value="Unassembled WGS sequence"/>
</dbReference>
<accession>A0A540MA97</accession>
<sequence length="130" mass="14082">MAWGYTFSTSLSDFCILRSTGDPRPLLIDVSDVDGSLVSSFAGDSMFSISGPFIALCAAHVSDLAHRAQTRMYCRSLYLDLADSPKLVISPPLLALGVCSSVFKATKSIYIHEVHLYFQCLVSKGEVEPG</sequence>
<dbReference type="AlphaFoldDB" id="A0A540MA97"/>
<gene>
    <name evidence="1" type="ORF">C1H46_018714</name>
</gene>
<dbReference type="EMBL" id="VIEB01000308">
    <property type="protein sequence ID" value="TQD95667.1"/>
    <property type="molecule type" value="Genomic_DNA"/>
</dbReference>
<proteinExistence type="predicted"/>